<protein>
    <submittedName>
        <fullName evidence="1">Uncharacterized protein</fullName>
    </submittedName>
</protein>
<dbReference type="EMBL" id="CP036525">
    <property type="protein sequence ID" value="QDT07034.1"/>
    <property type="molecule type" value="Genomic_DNA"/>
</dbReference>
<reference evidence="1 2" key="1">
    <citation type="submission" date="2019-02" db="EMBL/GenBank/DDBJ databases">
        <title>Deep-cultivation of Planctomycetes and their phenomic and genomic characterization uncovers novel biology.</title>
        <authorList>
            <person name="Wiegand S."/>
            <person name="Jogler M."/>
            <person name="Boedeker C."/>
            <person name="Pinto D."/>
            <person name="Vollmers J."/>
            <person name="Rivas-Marin E."/>
            <person name="Kohn T."/>
            <person name="Peeters S.H."/>
            <person name="Heuer A."/>
            <person name="Rast P."/>
            <person name="Oberbeckmann S."/>
            <person name="Bunk B."/>
            <person name="Jeske O."/>
            <person name="Meyerdierks A."/>
            <person name="Storesund J.E."/>
            <person name="Kallscheuer N."/>
            <person name="Luecker S."/>
            <person name="Lage O.M."/>
            <person name="Pohl T."/>
            <person name="Merkel B.J."/>
            <person name="Hornburger P."/>
            <person name="Mueller R.-W."/>
            <person name="Bruemmer F."/>
            <person name="Labrenz M."/>
            <person name="Spormann A.M."/>
            <person name="Op den Camp H."/>
            <person name="Overmann J."/>
            <person name="Amann R."/>
            <person name="Jetten M.S.M."/>
            <person name="Mascher T."/>
            <person name="Medema M.H."/>
            <person name="Devos D.P."/>
            <person name="Kaster A.-K."/>
            <person name="Ovreas L."/>
            <person name="Rohde M."/>
            <person name="Galperin M.Y."/>
            <person name="Jogler C."/>
        </authorList>
    </citation>
    <scope>NUCLEOTIDE SEQUENCE [LARGE SCALE GENOMIC DNA]</scope>
    <source>
        <strain evidence="1 2">K22_7</strain>
    </source>
</reference>
<name>A0A517NIS8_9BACT</name>
<accession>A0A517NIS8</accession>
<dbReference type="Proteomes" id="UP000318538">
    <property type="component" value="Chromosome"/>
</dbReference>
<dbReference type="AlphaFoldDB" id="A0A517NIS8"/>
<proteinExistence type="predicted"/>
<sequence length="109" mass="11841">MAQERNAGLRTQLGATRFACATTSGPTESTRAGFRLGTLSFGFEDRLGESSDAIGVHLSSQGFKENEATMLLALLAFNLNTICRNELEDAVGDCWDMQRFVNFMLKVGG</sequence>
<keyword evidence="2" id="KW-1185">Reference proteome</keyword>
<gene>
    <name evidence="1" type="ORF">K227x_54590</name>
</gene>
<evidence type="ECO:0000313" key="2">
    <source>
        <dbReference type="Proteomes" id="UP000318538"/>
    </source>
</evidence>
<evidence type="ECO:0000313" key="1">
    <source>
        <dbReference type="EMBL" id="QDT07034.1"/>
    </source>
</evidence>
<organism evidence="1 2">
    <name type="scientific">Rubripirellula lacrimiformis</name>
    <dbReference type="NCBI Taxonomy" id="1930273"/>
    <lineage>
        <taxon>Bacteria</taxon>
        <taxon>Pseudomonadati</taxon>
        <taxon>Planctomycetota</taxon>
        <taxon>Planctomycetia</taxon>
        <taxon>Pirellulales</taxon>
        <taxon>Pirellulaceae</taxon>
        <taxon>Rubripirellula</taxon>
    </lineage>
</organism>
<dbReference type="KEGG" id="rlc:K227x_54590"/>